<dbReference type="Pfam" id="PF01022">
    <property type="entry name" value="HTH_5"/>
    <property type="match status" value="1"/>
</dbReference>
<reference evidence="5" key="1">
    <citation type="submission" date="2023-05" db="EMBL/GenBank/DDBJ databases">
        <title>Mariniplasma microaerophilum sp. nov., a novel anaerobic mollicute isolated from terrestrial mud volcano, Taman Peninsula, Russia.</title>
        <authorList>
            <person name="Khomyakova M.A."/>
            <person name="Merkel A.Y."/>
            <person name="Slobodkin A.I."/>
        </authorList>
    </citation>
    <scope>NUCLEOTIDE SEQUENCE</scope>
    <source>
        <strain evidence="5">M4Ah</strain>
    </source>
</reference>
<dbReference type="AlphaFoldDB" id="A0AAW6U902"/>
<dbReference type="InterPro" id="IPR051081">
    <property type="entry name" value="HTH_MetalResp_TranReg"/>
</dbReference>
<dbReference type="NCBIfam" id="NF033788">
    <property type="entry name" value="HTH_metalloreg"/>
    <property type="match status" value="1"/>
</dbReference>
<dbReference type="InterPro" id="IPR036390">
    <property type="entry name" value="WH_DNA-bd_sf"/>
</dbReference>
<evidence type="ECO:0000313" key="6">
    <source>
        <dbReference type="Proteomes" id="UP001431532"/>
    </source>
</evidence>
<evidence type="ECO:0000313" key="5">
    <source>
        <dbReference type="EMBL" id="MDI6453200.1"/>
    </source>
</evidence>
<dbReference type="CDD" id="cd00090">
    <property type="entry name" value="HTH_ARSR"/>
    <property type="match status" value="1"/>
</dbReference>
<dbReference type="EMBL" id="JASCXW010000020">
    <property type="protein sequence ID" value="MDI6453200.1"/>
    <property type="molecule type" value="Genomic_DNA"/>
</dbReference>
<comment type="caution">
    <text evidence="5">The sequence shown here is derived from an EMBL/GenBank/DDBJ whole genome shotgun (WGS) entry which is preliminary data.</text>
</comment>
<protein>
    <submittedName>
        <fullName evidence="5">Metalloregulator ArsR/SmtB family transcription factor</fullName>
    </submittedName>
</protein>
<dbReference type="GO" id="GO:0003700">
    <property type="term" value="F:DNA-binding transcription factor activity"/>
    <property type="evidence" value="ECO:0007669"/>
    <property type="project" value="InterPro"/>
</dbReference>
<dbReference type="PANTHER" id="PTHR33154">
    <property type="entry name" value="TRANSCRIPTIONAL REGULATOR, ARSR FAMILY"/>
    <property type="match status" value="1"/>
</dbReference>
<evidence type="ECO:0000256" key="3">
    <source>
        <dbReference type="ARBA" id="ARBA00023163"/>
    </source>
</evidence>
<proteinExistence type="predicted"/>
<sequence>MYKDYALLFKALSDENRLKILELLVKGETCGCTLIDKLTITQPTLSYHLKILTDVGLTKAHKDGVWNKHTVDKKKIDDLIQFLSDLKNMEEVCNT</sequence>
<dbReference type="GO" id="GO:0003677">
    <property type="term" value="F:DNA binding"/>
    <property type="evidence" value="ECO:0007669"/>
    <property type="project" value="UniProtKB-KW"/>
</dbReference>
<dbReference type="PROSITE" id="PS50987">
    <property type="entry name" value="HTH_ARSR_2"/>
    <property type="match status" value="1"/>
</dbReference>
<evidence type="ECO:0000259" key="4">
    <source>
        <dbReference type="PROSITE" id="PS50987"/>
    </source>
</evidence>
<gene>
    <name evidence="5" type="ORF">QJ521_06470</name>
</gene>
<keyword evidence="6" id="KW-1185">Reference proteome</keyword>
<dbReference type="Proteomes" id="UP001431532">
    <property type="component" value="Unassembled WGS sequence"/>
</dbReference>
<evidence type="ECO:0000256" key="2">
    <source>
        <dbReference type="ARBA" id="ARBA00023125"/>
    </source>
</evidence>
<accession>A0AAW6U902</accession>
<name>A0AAW6U902_9MOLU</name>
<feature type="domain" description="HTH arsR-type" evidence="4">
    <location>
        <begin position="1"/>
        <end position="91"/>
    </location>
</feature>
<dbReference type="RefSeq" id="WP_282839630.1">
    <property type="nucleotide sequence ID" value="NZ_JASCXW010000020.1"/>
</dbReference>
<evidence type="ECO:0000256" key="1">
    <source>
        <dbReference type="ARBA" id="ARBA00023015"/>
    </source>
</evidence>
<dbReference type="InterPro" id="IPR036388">
    <property type="entry name" value="WH-like_DNA-bd_sf"/>
</dbReference>
<keyword evidence="1" id="KW-0805">Transcription regulation</keyword>
<organism evidence="5 6">
    <name type="scientific">Peloplasma aerotolerans</name>
    <dbReference type="NCBI Taxonomy" id="3044389"/>
    <lineage>
        <taxon>Bacteria</taxon>
        <taxon>Bacillati</taxon>
        <taxon>Mycoplasmatota</taxon>
        <taxon>Mollicutes</taxon>
        <taxon>Acholeplasmatales</taxon>
        <taxon>Acholeplasmataceae</taxon>
        <taxon>Peloplasma</taxon>
    </lineage>
</organism>
<dbReference type="InterPro" id="IPR001845">
    <property type="entry name" value="HTH_ArsR_DNA-bd_dom"/>
</dbReference>
<keyword evidence="2" id="KW-0238">DNA-binding</keyword>
<dbReference type="Gene3D" id="1.10.10.10">
    <property type="entry name" value="Winged helix-like DNA-binding domain superfamily/Winged helix DNA-binding domain"/>
    <property type="match status" value="1"/>
</dbReference>
<dbReference type="SUPFAM" id="SSF46785">
    <property type="entry name" value="Winged helix' DNA-binding domain"/>
    <property type="match status" value="1"/>
</dbReference>
<dbReference type="InterPro" id="IPR011991">
    <property type="entry name" value="ArsR-like_HTH"/>
</dbReference>
<dbReference type="PRINTS" id="PR00778">
    <property type="entry name" value="HTHARSR"/>
</dbReference>
<dbReference type="PANTHER" id="PTHR33154:SF18">
    <property type="entry name" value="ARSENICAL RESISTANCE OPERON REPRESSOR"/>
    <property type="match status" value="1"/>
</dbReference>
<keyword evidence="3" id="KW-0804">Transcription</keyword>
<dbReference type="SMART" id="SM00418">
    <property type="entry name" value="HTH_ARSR"/>
    <property type="match status" value="1"/>
</dbReference>